<sequence length="392" mass="45696">MRGLYVTNIDPQISIGYLPKIFGQVKGFSQLGCDMDLLCFNYHSQVVFMHCPRDTEELHELKTLKQQHNNLLIRRWSLLRAAIHHILDTNPDFLYLRYPRSEPLYLYFLDRIRKHFPKLLILSEFPTYPYDKEYCGSLTRKQKTVFLLDKITRRYLRYFIDRIIAINYEKSIFGINTISIDNGINPQDYQPISNLPVLLETINIIGVANVSPWHGYDRLIKGLGAYYRESSSPRYKVIFHIVGAQGAYLRTLLTLVEQEHVSHAVIFHGPKQGKELDTLFVGCHLALGVLGGHRKGLAVMSPLKNREYCARGIPFIFSHVDPDFPENFQYCLQLEADESPLDIKQIVSFILDLSNENNVAFYMRNYACKYFNWPIKLTPVYDYLNAELARWK</sequence>
<dbReference type="GO" id="GO:0016740">
    <property type="term" value="F:transferase activity"/>
    <property type="evidence" value="ECO:0007669"/>
    <property type="project" value="UniProtKB-KW"/>
</dbReference>
<comment type="caution">
    <text evidence="1">The sequence shown here is derived from an EMBL/GenBank/DDBJ whole genome shotgun (WGS) entry which is preliminary data.</text>
</comment>
<evidence type="ECO:0000313" key="1">
    <source>
        <dbReference type="EMBL" id="NEZ58816.1"/>
    </source>
</evidence>
<dbReference type="Gene3D" id="3.40.50.2000">
    <property type="entry name" value="Glycogen Phosphorylase B"/>
    <property type="match status" value="1"/>
</dbReference>
<dbReference type="SUPFAM" id="SSF53756">
    <property type="entry name" value="UDP-Glycosyltransferase/glycogen phosphorylase"/>
    <property type="match status" value="1"/>
</dbReference>
<dbReference type="AlphaFoldDB" id="A0A6M0RRL8"/>
<evidence type="ECO:0000313" key="2">
    <source>
        <dbReference type="Proteomes" id="UP000481033"/>
    </source>
</evidence>
<keyword evidence="1" id="KW-0808">Transferase</keyword>
<dbReference type="EMBL" id="QXHD01000004">
    <property type="protein sequence ID" value="NEZ58816.1"/>
    <property type="molecule type" value="Genomic_DNA"/>
</dbReference>
<organism evidence="1 2">
    <name type="scientific">Adonisia turfae CCMR0081</name>
    <dbReference type="NCBI Taxonomy" id="2292702"/>
    <lineage>
        <taxon>Bacteria</taxon>
        <taxon>Bacillati</taxon>
        <taxon>Cyanobacteriota</taxon>
        <taxon>Adonisia</taxon>
        <taxon>Adonisia turfae</taxon>
    </lineage>
</organism>
<name>A0A6M0RRL8_9CYAN</name>
<dbReference type="RefSeq" id="WP_163701708.1">
    <property type="nucleotide sequence ID" value="NZ_QXHD01000004.1"/>
</dbReference>
<proteinExistence type="predicted"/>
<gene>
    <name evidence="1" type="ORF">DXZ20_24885</name>
</gene>
<reference evidence="1 2" key="1">
    <citation type="journal article" date="2020" name="Microb. Ecol.">
        <title>Ecogenomics of the Marine Benthic Filamentous Cyanobacterium Adonisia.</title>
        <authorList>
            <person name="Walter J.M."/>
            <person name="Coutinho F.H."/>
            <person name="Leomil L."/>
            <person name="Hargreaves P.I."/>
            <person name="Campeao M.E."/>
            <person name="Vieira V.V."/>
            <person name="Silva B.S."/>
            <person name="Fistarol G.O."/>
            <person name="Salomon P.S."/>
            <person name="Sawabe T."/>
            <person name="Mino S."/>
            <person name="Hosokawa M."/>
            <person name="Miyashita H."/>
            <person name="Maruyama F."/>
            <person name="van Verk M.C."/>
            <person name="Dutilh B.E."/>
            <person name="Thompson C.C."/>
            <person name="Thompson F.L."/>
        </authorList>
    </citation>
    <scope>NUCLEOTIDE SEQUENCE [LARGE SCALE GENOMIC DNA]</scope>
    <source>
        <strain evidence="1 2">CCMR0081</strain>
    </source>
</reference>
<accession>A0A6M0RRL8</accession>
<protein>
    <submittedName>
        <fullName evidence="1">Glycosyltransferase family 1 protein</fullName>
    </submittedName>
</protein>
<keyword evidence="2" id="KW-1185">Reference proteome</keyword>
<dbReference type="Proteomes" id="UP000481033">
    <property type="component" value="Unassembled WGS sequence"/>
</dbReference>